<dbReference type="EMBL" id="MGFQ01000024">
    <property type="protein sequence ID" value="OGM09243.1"/>
    <property type="molecule type" value="Genomic_DNA"/>
</dbReference>
<dbReference type="AlphaFoldDB" id="A0A1F7X2Y7"/>
<evidence type="ECO:0000313" key="2">
    <source>
        <dbReference type="Proteomes" id="UP000176939"/>
    </source>
</evidence>
<proteinExistence type="predicted"/>
<organism evidence="1 2">
    <name type="scientific">Candidatus Woesebacteria bacterium RBG_13_36_22</name>
    <dbReference type="NCBI Taxonomy" id="1802478"/>
    <lineage>
        <taxon>Bacteria</taxon>
        <taxon>Candidatus Woeseibacteriota</taxon>
    </lineage>
</organism>
<protein>
    <submittedName>
        <fullName evidence="1">Uncharacterized protein</fullName>
    </submittedName>
</protein>
<accession>A0A1F7X2Y7</accession>
<gene>
    <name evidence="1" type="ORF">A2Z67_04870</name>
</gene>
<sequence length="86" mass="9532">MKPEPPNDHFASGGVFVKREHCPPVRDGIAGWEGGVIFCNAVSQPCEEPELMGCGLKLSYPHWHRIIVVGSKPVIEWDVEASFTEE</sequence>
<comment type="caution">
    <text evidence="1">The sequence shown here is derived from an EMBL/GenBank/DDBJ whole genome shotgun (WGS) entry which is preliminary data.</text>
</comment>
<dbReference type="Proteomes" id="UP000176939">
    <property type="component" value="Unassembled WGS sequence"/>
</dbReference>
<reference evidence="1 2" key="1">
    <citation type="journal article" date="2016" name="Nat. Commun.">
        <title>Thousands of microbial genomes shed light on interconnected biogeochemical processes in an aquifer system.</title>
        <authorList>
            <person name="Anantharaman K."/>
            <person name="Brown C.T."/>
            <person name="Hug L.A."/>
            <person name="Sharon I."/>
            <person name="Castelle C.J."/>
            <person name="Probst A.J."/>
            <person name="Thomas B.C."/>
            <person name="Singh A."/>
            <person name="Wilkins M.J."/>
            <person name="Karaoz U."/>
            <person name="Brodie E.L."/>
            <person name="Williams K.H."/>
            <person name="Hubbard S.S."/>
            <person name="Banfield J.F."/>
        </authorList>
    </citation>
    <scope>NUCLEOTIDE SEQUENCE [LARGE SCALE GENOMIC DNA]</scope>
</reference>
<evidence type="ECO:0000313" key="1">
    <source>
        <dbReference type="EMBL" id="OGM09243.1"/>
    </source>
</evidence>
<name>A0A1F7X2Y7_9BACT</name>